<gene>
    <name evidence="2" type="ORF">CPAG_04249</name>
</gene>
<evidence type="ECO:0000313" key="3">
    <source>
        <dbReference type="Proteomes" id="UP000054567"/>
    </source>
</evidence>
<name>A0A0J6F4R9_COCPO</name>
<dbReference type="EMBL" id="DS268110">
    <property type="protein sequence ID" value="KMM67916.1"/>
    <property type="molecule type" value="Genomic_DNA"/>
</dbReference>
<sequence>MWNDRQARRIQAYLACSGFNIILGRLFYLQAMLAQNRRWRNQLYRDPASSSPRAVGHDIQWGLARLEKQPGEHQAFKDCGIHCPEASGKSSRRRGGMGAVAIHWPERLGRSQGLRRAERLRGQARFWWIKCLG</sequence>
<feature type="transmembrane region" description="Helical" evidence="1">
    <location>
        <begin position="12"/>
        <end position="33"/>
    </location>
</feature>
<dbReference type="AlphaFoldDB" id="A0A0J6F4R9"/>
<reference evidence="3" key="2">
    <citation type="journal article" date="2009" name="Genome Res.">
        <title>Comparative genomic analyses of the human fungal pathogens Coccidioides and their relatives.</title>
        <authorList>
            <person name="Sharpton T.J."/>
            <person name="Stajich J.E."/>
            <person name="Rounsley S.D."/>
            <person name="Gardner M.J."/>
            <person name="Wortman J.R."/>
            <person name="Jordar V.S."/>
            <person name="Maiti R."/>
            <person name="Kodira C.D."/>
            <person name="Neafsey D.E."/>
            <person name="Zeng Q."/>
            <person name="Hung C.-Y."/>
            <person name="McMahan C."/>
            <person name="Muszewska A."/>
            <person name="Grynberg M."/>
            <person name="Mandel M.A."/>
            <person name="Kellner E.M."/>
            <person name="Barker B.M."/>
            <person name="Galgiani J.N."/>
            <person name="Orbach M.J."/>
            <person name="Kirkland T.N."/>
            <person name="Cole G.T."/>
            <person name="Henn M.R."/>
            <person name="Birren B.W."/>
            <person name="Taylor J.W."/>
        </authorList>
    </citation>
    <scope>NUCLEOTIDE SEQUENCE [LARGE SCALE GENOMIC DNA]</scope>
    <source>
        <strain evidence="3">RMSCC 3488</strain>
    </source>
</reference>
<keyword evidence="1" id="KW-0472">Membrane</keyword>
<accession>A0A0J6F4R9</accession>
<dbReference type="VEuPathDB" id="FungiDB:CPAG_04249"/>
<reference evidence="3" key="3">
    <citation type="journal article" date="2010" name="Genome Res.">
        <title>Population genomic sequencing of Coccidioides fungi reveals recent hybridization and transposon control.</title>
        <authorList>
            <person name="Neafsey D.E."/>
            <person name="Barker B.M."/>
            <person name="Sharpton T.J."/>
            <person name="Stajich J.E."/>
            <person name="Park D.J."/>
            <person name="Whiston E."/>
            <person name="Hung C.-Y."/>
            <person name="McMahan C."/>
            <person name="White J."/>
            <person name="Sykes S."/>
            <person name="Heiman D."/>
            <person name="Young S."/>
            <person name="Zeng Q."/>
            <person name="Abouelleil A."/>
            <person name="Aftuck L."/>
            <person name="Bessette D."/>
            <person name="Brown A."/>
            <person name="FitzGerald M."/>
            <person name="Lui A."/>
            <person name="Macdonald J.P."/>
            <person name="Priest M."/>
            <person name="Orbach M.J."/>
            <person name="Galgiani J.N."/>
            <person name="Kirkland T.N."/>
            <person name="Cole G.T."/>
            <person name="Birren B.W."/>
            <person name="Henn M.R."/>
            <person name="Taylor J.W."/>
            <person name="Rounsley S.D."/>
        </authorList>
    </citation>
    <scope>NUCLEOTIDE SEQUENCE [LARGE SCALE GENOMIC DNA]</scope>
    <source>
        <strain evidence="3">RMSCC 3488</strain>
    </source>
</reference>
<keyword evidence="1" id="KW-0812">Transmembrane</keyword>
<keyword evidence="1" id="KW-1133">Transmembrane helix</keyword>
<evidence type="ECO:0000313" key="2">
    <source>
        <dbReference type="EMBL" id="KMM67916.1"/>
    </source>
</evidence>
<proteinExistence type="predicted"/>
<dbReference type="Proteomes" id="UP000054567">
    <property type="component" value="Unassembled WGS sequence"/>
</dbReference>
<reference evidence="2 3" key="1">
    <citation type="submission" date="2007-06" db="EMBL/GenBank/DDBJ databases">
        <title>The Genome Sequence of Coccidioides posadasii RMSCC_3488.</title>
        <authorList>
            <consortium name="Coccidioides Genome Resources Consortium"/>
            <consortium name="The Broad Institute Genome Sequencing Platform"/>
            <person name="Henn M.R."/>
            <person name="Sykes S."/>
            <person name="Young S."/>
            <person name="Jaffe D."/>
            <person name="Berlin A."/>
            <person name="Alvarez P."/>
            <person name="Butler J."/>
            <person name="Gnerre S."/>
            <person name="Grabherr M."/>
            <person name="Mauceli E."/>
            <person name="Brockman W."/>
            <person name="Kodira C."/>
            <person name="Alvarado L."/>
            <person name="Zeng Q."/>
            <person name="Crawford M."/>
            <person name="Antoine C."/>
            <person name="Devon K."/>
            <person name="Galgiani J."/>
            <person name="Orsborn K."/>
            <person name="Lewis M.L."/>
            <person name="Nusbaum C."/>
            <person name="Galagan J."/>
            <person name="Birren B."/>
        </authorList>
    </citation>
    <scope>NUCLEOTIDE SEQUENCE [LARGE SCALE GENOMIC DNA]</scope>
    <source>
        <strain evidence="2 3">RMSCC 3488</strain>
    </source>
</reference>
<protein>
    <submittedName>
        <fullName evidence="2">Uncharacterized protein</fullName>
    </submittedName>
</protein>
<organism evidence="2 3">
    <name type="scientific">Coccidioides posadasii RMSCC 3488</name>
    <dbReference type="NCBI Taxonomy" id="454284"/>
    <lineage>
        <taxon>Eukaryota</taxon>
        <taxon>Fungi</taxon>
        <taxon>Dikarya</taxon>
        <taxon>Ascomycota</taxon>
        <taxon>Pezizomycotina</taxon>
        <taxon>Eurotiomycetes</taxon>
        <taxon>Eurotiomycetidae</taxon>
        <taxon>Onygenales</taxon>
        <taxon>Onygenaceae</taxon>
        <taxon>Coccidioides</taxon>
    </lineage>
</organism>
<evidence type="ECO:0000256" key="1">
    <source>
        <dbReference type="SAM" id="Phobius"/>
    </source>
</evidence>